<keyword evidence="6" id="KW-0479">Metal-binding</keyword>
<dbReference type="InterPro" id="IPR039356">
    <property type="entry name" value="YfbR/HDDC2"/>
</dbReference>
<dbReference type="InterPro" id="IPR006674">
    <property type="entry name" value="HD_domain"/>
</dbReference>
<reference evidence="9" key="1">
    <citation type="journal article" date="2015" name="ISME J.">
        <title>Aquifer environment selects for microbial species cohorts in sediment and groundwater.</title>
        <authorList>
            <person name="Hug L.A."/>
            <person name="Thomas B.C."/>
            <person name="Brown C.T."/>
            <person name="Frischkorn K.R."/>
            <person name="Williams K.H."/>
            <person name="Tringe S.G."/>
            <person name="Banfield J.F."/>
        </authorList>
    </citation>
    <scope>NUCLEOTIDE SEQUENCE</scope>
</reference>
<dbReference type="EC" id="3.1.3.89" evidence="5"/>
<comment type="cofactor">
    <cofactor evidence="3">
        <name>Co(2+)</name>
        <dbReference type="ChEBI" id="CHEBI:48828"/>
    </cofactor>
</comment>
<evidence type="ECO:0000313" key="9">
    <source>
        <dbReference type="EMBL" id="AKQ02572.1"/>
    </source>
</evidence>
<evidence type="ECO:0000256" key="6">
    <source>
        <dbReference type="ARBA" id="ARBA00022723"/>
    </source>
</evidence>
<feature type="domain" description="HD/PDEase" evidence="8">
    <location>
        <begin position="68"/>
        <end position="180"/>
    </location>
</feature>
<comment type="subunit">
    <text evidence="4">Homodimer.</text>
</comment>
<dbReference type="PANTHER" id="PTHR11845">
    <property type="entry name" value="5'-DEOXYNUCLEOTIDASE HDDC2"/>
    <property type="match status" value="1"/>
</dbReference>
<evidence type="ECO:0000259" key="8">
    <source>
        <dbReference type="SMART" id="SM00471"/>
    </source>
</evidence>
<name>A0A0H4T7W3_9BACT</name>
<dbReference type="SUPFAM" id="SSF109604">
    <property type="entry name" value="HD-domain/PDEase-like"/>
    <property type="match status" value="1"/>
</dbReference>
<evidence type="ECO:0000256" key="4">
    <source>
        <dbReference type="ARBA" id="ARBA00011738"/>
    </source>
</evidence>
<dbReference type="EMBL" id="KT007001">
    <property type="protein sequence ID" value="AKQ02572.1"/>
    <property type="molecule type" value="Genomic_DNA"/>
</dbReference>
<dbReference type="InterPro" id="IPR003607">
    <property type="entry name" value="HD/PDEase_dom"/>
</dbReference>
<dbReference type="PANTHER" id="PTHR11845:SF13">
    <property type="entry name" value="5'-DEOXYNUCLEOTIDASE HDDC2"/>
    <property type="match status" value="1"/>
</dbReference>
<comment type="catalytic activity">
    <reaction evidence="1">
        <text>a 2'-deoxyribonucleoside 5'-phosphate + H2O = a 2'-deoxyribonucleoside + phosphate</text>
        <dbReference type="Rhea" id="RHEA:36167"/>
        <dbReference type="ChEBI" id="CHEBI:15377"/>
        <dbReference type="ChEBI" id="CHEBI:18274"/>
        <dbReference type="ChEBI" id="CHEBI:43474"/>
        <dbReference type="ChEBI" id="CHEBI:65317"/>
        <dbReference type="EC" id="3.1.3.89"/>
    </reaction>
</comment>
<comment type="cofactor">
    <cofactor evidence="2">
        <name>Mn(2+)</name>
        <dbReference type="ChEBI" id="CHEBI:29035"/>
    </cofactor>
</comment>
<dbReference type="Gene3D" id="1.10.3210.10">
    <property type="entry name" value="Hypothetical protein af1432"/>
    <property type="match status" value="1"/>
</dbReference>
<sequence length="238" mass="27844">MGNFACPRRRDKRRKNQNLYRLLEKGKIFEFSKMKLRKKDWSAITDFVYELGILEKTPRSGLWFLGTGEQSVAEHLFRTAVIGYILAKLTPKANVDRVIFLCLMHDLGEARTSDLNYVHQRYGRLAERDAVRDIAATLPFGKEIQDAYNEEQARETPEGKIAKDADVIEWIATLRQEEEKGNKKAASWIKGIPKRLKTPTGKKLAARIIKTHPDDWWFDNKDKWFMTQDPKFRSWKKK</sequence>
<dbReference type="Pfam" id="PF13023">
    <property type="entry name" value="HD_3"/>
    <property type="match status" value="1"/>
</dbReference>
<evidence type="ECO:0000256" key="1">
    <source>
        <dbReference type="ARBA" id="ARBA00001638"/>
    </source>
</evidence>
<protein>
    <recommendedName>
        <fullName evidence="5">5'-deoxynucleotidase</fullName>
        <ecNumber evidence="5">3.1.3.89</ecNumber>
    </recommendedName>
</protein>
<dbReference type="GO" id="GO:0046872">
    <property type="term" value="F:metal ion binding"/>
    <property type="evidence" value="ECO:0007669"/>
    <property type="project" value="UniProtKB-KW"/>
</dbReference>
<evidence type="ECO:0000256" key="7">
    <source>
        <dbReference type="ARBA" id="ARBA00022801"/>
    </source>
</evidence>
<keyword evidence="7 9" id="KW-0378">Hydrolase</keyword>
<accession>A0A0H4T7W3</accession>
<proteinExistence type="predicted"/>
<evidence type="ECO:0000256" key="3">
    <source>
        <dbReference type="ARBA" id="ARBA00001941"/>
    </source>
</evidence>
<evidence type="ECO:0000256" key="5">
    <source>
        <dbReference type="ARBA" id="ARBA00012964"/>
    </source>
</evidence>
<dbReference type="GO" id="GO:0002953">
    <property type="term" value="F:5'-deoxynucleotidase activity"/>
    <property type="evidence" value="ECO:0007669"/>
    <property type="project" value="UniProtKB-EC"/>
</dbReference>
<evidence type="ECO:0000256" key="2">
    <source>
        <dbReference type="ARBA" id="ARBA00001936"/>
    </source>
</evidence>
<dbReference type="SMART" id="SM00471">
    <property type="entry name" value="HDc"/>
    <property type="match status" value="1"/>
</dbReference>
<dbReference type="AlphaFoldDB" id="A0A0H4T7W3"/>
<organism evidence="9">
    <name type="scientific">uncultured Parcubacteria bacterium Rifle_16ft_4_minimus_37658</name>
    <dbReference type="NCBI Taxonomy" id="1665141"/>
    <lineage>
        <taxon>Bacteria</taxon>
        <taxon>Candidatus Parcubacteria</taxon>
        <taxon>environmental samples</taxon>
    </lineage>
</organism>
<dbReference type="CDD" id="cd00077">
    <property type="entry name" value="HDc"/>
    <property type="match status" value="1"/>
</dbReference>
<dbReference type="GO" id="GO:0005737">
    <property type="term" value="C:cytoplasm"/>
    <property type="evidence" value="ECO:0007669"/>
    <property type="project" value="TreeGrafter"/>
</dbReference>